<accession>A0A1V2DQ14</accession>
<gene>
    <name evidence="3" type="ORF">BTO32_13660</name>
</gene>
<reference evidence="3 4" key="1">
    <citation type="submission" date="2016-12" db="EMBL/GenBank/DDBJ databases">
        <title>Marinobacter lutaoensis whole genome sequencing.</title>
        <authorList>
            <person name="Verma A."/>
            <person name="Krishnamurthi S."/>
        </authorList>
    </citation>
    <scope>NUCLEOTIDE SEQUENCE [LARGE SCALE GENOMIC DNA]</scope>
    <source>
        <strain evidence="3 4">T5054</strain>
    </source>
</reference>
<dbReference type="Proteomes" id="UP000189339">
    <property type="component" value="Unassembled WGS sequence"/>
</dbReference>
<dbReference type="PROSITE" id="PS51354">
    <property type="entry name" value="GLUTAREDOXIN_2"/>
    <property type="match status" value="1"/>
</dbReference>
<dbReference type="PRINTS" id="PR00160">
    <property type="entry name" value="GLUTAREDOXIN"/>
</dbReference>
<dbReference type="GO" id="GO:0005737">
    <property type="term" value="C:cytoplasm"/>
    <property type="evidence" value="ECO:0007669"/>
    <property type="project" value="TreeGrafter"/>
</dbReference>
<dbReference type="PANTHER" id="PTHR45694:SF28">
    <property type="entry name" value="GLUTAREDOXIN 1"/>
    <property type="match status" value="1"/>
</dbReference>
<comment type="similarity">
    <text evidence="1">Belongs to the glutaredoxin family.</text>
</comment>
<evidence type="ECO:0000313" key="4">
    <source>
        <dbReference type="Proteomes" id="UP000189339"/>
    </source>
</evidence>
<dbReference type="RefSeq" id="WP_076725204.1">
    <property type="nucleotide sequence ID" value="NZ_JABWTC010000008.1"/>
</dbReference>
<dbReference type="SUPFAM" id="SSF52833">
    <property type="entry name" value="Thioredoxin-like"/>
    <property type="match status" value="1"/>
</dbReference>
<evidence type="ECO:0000256" key="1">
    <source>
        <dbReference type="ARBA" id="ARBA00007787"/>
    </source>
</evidence>
<dbReference type="EMBL" id="MSCW01000008">
    <property type="protein sequence ID" value="ONF42734.1"/>
    <property type="molecule type" value="Genomic_DNA"/>
</dbReference>
<dbReference type="NCBIfam" id="NF008401">
    <property type="entry name" value="PRK11200.1"/>
    <property type="match status" value="1"/>
</dbReference>
<proteinExistence type="inferred from homology"/>
<feature type="domain" description="Glutaredoxin" evidence="2">
    <location>
        <begin position="4"/>
        <end position="65"/>
    </location>
</feature>
<evidence type="ECO:0000259" key="2">
    <source>
        <dbReference type="Pfam" id="PF00462"/>
    </source>
</evidence>
<dbReference type="STRING" id="135739.BTO32_13660"/>
<dbReference type="InterPro" id="IPR002109">
    <property type="entry name" value="Glutaredoxin"/>
</dbReference>
<evidence type="ECO:0000313" key="3">
    <source>
        <dbReference type="EMBL" id="ONF42734.1"/>
    </source>
</evidence>
<dbReference type="PANTHER" id="PTHR45694">
    <property type="entry name" value="GLUTAREDOXIN 2"/>
    <property type="match status" value="1"/>
</dbReference>
<sequence>MEQVTIYGRSSCGFCIMAKQLCERLQLPYTWVDMVERGISKADLAAQIGKPVYTVPQIFVGSRHIGGYDDFSAFVRENLSEAAR</sequence>
<dbReference type="Gene3D" id="3.40.30.10">
    <property type="entry name" value="Glutaredoxin"/>
    <property type="match status" value="1"/>
</dbReference>
<comment type="caution">
    <text evidence="3">The sequence shown here is derived from an EMBL/GenBank/DDBJ whole genome shotgun (WGS) entry which is preliminary data.</text>
</comment>
<dbReference type="OrthoDB" id="9814618at2"/>
<name>A0A1V2DQ14_9GAMM</name>
<dbReference type="Pfam" id="PF00462">
    <property type="entry name" value="Glutaredoxin"/>
    <property type="match status" value="1"/>
</dbReference>
<protein>
    <submittedName>
        <fullName evidence="3">GrxA family glutaredoxin</fullName>
    </submittedName>
</protein>
<keyword evidence="4" id="KW-1185">Reference proteome</keyword>
<organism evidence="3 4">
    <name type="scientific">Marinobacter lutaoensis</name>
    <dbReference type="NCBI Taxonomy" id="135739"/>
    <lineage>
        <taxon>Bacteria</taxon>
        <taxon>Pseudomonadati</taxon>
        <taxon>Pseudomonadota</taxon>
        <taxon>Gammaproteobacteria</taxon>
        <taxon>Pseudomonadales</taxon>
        <taxon>Marinobacteraceae</taxon>
        <taxon>Marinobacter</taxon>
    </lineage>
</organism>
<dbReference type="AlphaFoldDB" id="A0A1V2DQ14"/>
<dbReference type="CDD" id="cd02066">
    <property type="entry name" value="GRX_family"/>
    <property type="match status" value="1"/>
</dbReference>
<dbReference type="GO" id="GO:0015038">
    <property type="term" value="F:glutathione disulfide oxidoreductase activity"/>
    <property type="evidence" value="ECO:0007669"/>
    <property type="project" value="TreeGrafter"/>
</dbReference>
<dbReference type="GO" id="GO:0034599">
    <property type="term" value="P:cellular response to oxidative stress"/>
    <property type="evidence" value="ECO:0007669"/>
    <property type="project" value="TreeGrafter"/>
</dbReference>
<dbReference type="InterPro" id="IPR036249">
    <property type="entry name" value="Thioredoxin-like_sf"/>
</dbReference>
<dbReference type="InterPro" id="IPR014025">
    <property type="entry name" value="Glutaredoxin_subgr"/>
</dbReference>